<evidence type="ECO:0000256" key="4">
    <source>
        <dbReference type="ARBA" id="ARBA00023163"/>
    </source>
</evidence>
<keyword evidence="8" id="KW-1185">Reference proteome</keyword>
<dbReference type="GO" id="GO:0000981">
    <property type="term" value="F:DNA-binding transcription factor activity, RNA polymerase II-specific"/>
    <property type="evidence" value="ECO:0007669"/>
    <property type="project" value="TreeGrafter"/>
</dbReference>
<dbReference type="SUPFAM" id="SSF144074">
    <property type="entry name" value="E2F-DP heterodimerization region"/>
    <property type="match status" value="1"/>
</dbReference>
<dbReference type="InterPro" id="IPR036390">
    <property type="entry name" value="WH_DNA-bd_sf"/>
</dbReference>
<organism evidence="8 9">
    <name type="scientific">Dermatophagoides pteronyssinus</name>
    <name type="common">European house dust mite</name>
    <dbReference type="NCBI Taxonomy" id="6956"/>
    <lineage>
        <taxon>Eukaryota</taxon>
        <taxon>Metazoa</taxon>
        <taxon>Ecdysozoa</taxon>
        <taxon>Arthropoda</taxon>
        <taxon>Chelicerata</taxon>
        <taxon>Arachnida</taxon>
        <taxon>Acari</taxon>
        <taxon>Acariformes</taxon>
        <taxon>Sarcoptiformes</taxon>
        <taxon>Astigmata</taxon>
        <taxon>Psoroptidia</taxon>
        <taxon>Analgoidea</taxon>
        <taxon>Pyroglyphidae</taxon>
        <taxon>Dermatophagoidinae</taxon>
        <taxon>Dermatophagoides</taxon>
    </lineage>
</organism>
<dbReference type="Pfam" id="PF16421">
    <property type="entry name" value="E2F_CC-MB"/>
    <property type="match status" value="1"/>
</dbReference>
<evidence type="ECO:0000256" key="2">
    <source>
        <dbReference type="ARBA" id="ARBA00023015"/>
    </source>
</evidence>
<feature type="region of interest" description="Disordered" evidence="6">
    <location>
        <begin position="531"/>
        <end position="556"/>
    </location>
</feature>
<dbReference type="SUPFAM" id="SSF46785">
    <property type="entry name" value="Winged helix' DNA-binding domain"/>
    <property type="match status" value="1"/>
</dbReference>
<dbReference type="InterPro" id="IPR036388">
    <property type="entry name" value="WH-like_DNA-bd_sf"/>
</dbReference>
<keyword evidence="3 5" id="KW-0238">DNA-binding</keyword>
<feature type="compositionally biased region" description="Low complexity" evidence="6">
    <location>
        <begin position="771"/>
        <end position="794"/>
    </location>
</feature>
<feature type="compositionally biased region" description="Low complexity" evidence="6">
    <location>
        <begin position="611"/>
        <end position="621"/>
    </location>
</feature>
<proteinExistence type="inferred from homology"/>
<dbReference type="InterPro" id="IPR003316">
    <property type="entry name" value="E2F_WHTH_DNA-bd_dom"/>
</dbReference>
<dbReference type="SMART" id="SM01372">
    <property type="entry name" value="E2F_TDP"/>
    <property type="match status" value="1"/>
</dbReference>
<dbReference type="Proteomes" id="UP000515146">
    <property type="component" value="Unplaced"/>
</dbReference>
<feature type="domain" description="E2F/DP family winged-helix DNA-binding" evidence="7">
    <location>
        <begin position="293"/>
        <end position="359"/>
    </location>
</feature>
<evidence type="ECO:0000256" key="1">
    <source>
        <dbReference type="ARBA" id="ARBA00010940"/>
    </source>
</evidence>
<feature type="region of interest" description="Disordered" evidence="6">
    <location>
        <begin position="599"/>
        <end position="733"/>
    </location>
</feature>
<protein>
    <submittedName>
        <fullName evidence="9">Uncharacterized protein LOC113790231</fullName>
    </submittedName>
</protein>
<feature type="region of interest" description="Disordered" evidence="6">
    <location>
        <begin position="812"/>
        <end position="831"/>
    </location>
</feature>
<reference evidence="9" key="1">
    <citation type="submission" date="2025-08" db="UniProtKB">
        <authorList>
            <consortium name="RefSeq"/>
        </authorList>
    </citation>
    <scope>IDENTIFICATION</scope>
    <source>
        <strain evidence="9">Airmid</strain>
    </source>
</reference>
<feature type="compositionally biased region" description="Basic and acidic residues" evidence="6">
    <location>
        <begin position="449"/>
        <end position="459"/>
    </location>
</feature>
<evidence type="ECO:0000313" key="9">
    <source>
        <dbReference type="RefSeq" id="XP_027195670.1"/>
    </source>
</evidence>
<feature type="region of interest" description="Disordered" evidence="6">
    <location>
        <begin position="746"/>
        <end position="794"/>
    </location>
</feature>
<feature type="compositionally biased region" description="Polar residues" evidence="6">
    <location>
        <begin position="699"/>
        <end position="708"/>
    </location>
</feature>
<accession>A0A6P6XQI5</accession>
<dbReference type="OMA" id="QDYHFNL"/>
<feature type="compositionally biased region" description="Basic and acidic residues" evidence="6">
    <location>
        <begin position="714"/>
        <end position="733"/>
    </location>
</feature>
<dbReference type="GO" id="GO:0090575">
    <property type="term" value="C:RNA polymerase II transcription regulator complex"/>
    <property type="evidence" value="ECO:0007669"/>
    <property type="project" value="TreeGrafter"/>
</dbReference>
<dbReference type="InterPro" id="IPR015633">
    <property type="entry name" value="E2F"/>
</dbReference>
<dbReference type="Pfam" id="PF02319">
    <property type="entry name" value="WHD_E2F_TDP"/>
    <property type="match status" value="1"/>
</dbReference>
<keyword evidence="5" id="KW-0539">Nucleus</keyword>
<comment type="subcellular location">
    <subcellularLocation>
        <location evidence="5">Nucleus</location>
    </subcellularLocation>
</comment>
<evidence type="ECO:0000256" key="5">
    <source>
        <dbReference type="RuleBase" id="RU003796"/>
    </source>
</evidence>
<sequence>MDDSQMCDNDDNKELIVDESLLINIGDDDDDDDNDNDVPSTTVVQTQSSIEPLSIVETESSSLLTNVMNIIENNDQSNEIKQIETVPVLTELQPNEELKTEQSPISTDNVAVSWEKTHQIEQQDPCTTNQIDTNREQNNQISGSIDNMVHEPEISINLEMDASNNKQFDEYENKPSNIFIPTIQLDSSDDNVADTSDVQIISEPDQQQSEQQSTLALSTSFISVSSTGSSSPIISPTLPNTNQNNGQQSILMLPPQRAFLNIKKDMQNFPVVDLDQRSSYSDTNNGCGLATTRHEKSLGLLTTRFVTLLQESKNGVLDLKSAADLLEVRQKRRIYDITNVLEGIGLIEKKSKNSIQWLGGGPGCNAREVTERLLSLKDELIELDIKEMELDEHLSWSKQSLINIVDEQQYSNHKRYMYCTHDELCRMFGKDCNLMVIQAPSGAKMRIETMDRSDQRNDDQVNDDNSSQAEHISSLNQLGLENIHDYSEYQKSLRQIQMLRKRGSCNQIHLKSENGPAHVMIVNQKFDDDFDDVDDDDNKDEFDQHHEHGNSIPAYKRKKYAHLKRLIESQRIEAQRNQPIVHEKDRLVLEQKILEETGMTMDEVNKPEDVSSNNKIISNSKTKATRKGSNRTSKQQEAAKNRRKKEKESAPVLPSRHLSPRRAAQHHLFCPTARTTSSSKFTQESSITTRAGRKDRKNSSSNSMTDINQQSDDSQSKDSKDLNNMNDEIKTKETAENIDEQMEFEMEQDENNAQHSQSQSILTPSSGSVYATKSSPKAIKSSSSSSSSSSNITASTSYSLVTEIKDEVLSLPKTSECRNRDEDSTESETTSIVDQPEEITIMATTRQPFSQVQIKVDIDDLVIPDCHLPFLRLSPPASNHDYHFDLASNEGILDLFLCD</sequence>
<evidence type="ECO:0000259" key="7">
    <source>
        <dbReference type="SMART" id="SM01372"/>
    </source>
</evidence>
<dbReference type="AlphaFoldDB" id="A0A6P6XQI5"/>
<dbReference type="GO" id="GO:0000978">
    <property type="term" value="F:RNA polymerase II cis-regulatory region sequence-specific DNA binding"/>
    <property type="evidence" value="ECO:0007669"/>
    <property type="project" value="InterPro"/>
</dbReference>
<dbReference type="OrthoDB" id="1743261at2759"/>
<feature type="region of interest" description="Disordered" evidence="6">
    <location>
        <begin position="449"/>
        <end position="469"/>
    </location>
</feature>
<dbReference type="InParanoid" id="A0A6P6XQI5"/>
<keyword evidence="4 5" id="KW-0804">Transcription</keyword>
<dbReference type="InterPro" id="IPR037241">
    <property type="entry name" value="E2F-DP_heterodim"/>
</dbReference>
<dbReference type="PANTHER" id="PTHR12081">
    <property type="entry name" value="TRANSCRIPTION FACTOR E2F"/>
    <property type="match status" value="1"/>
</dbReference>
<name>A0A6P6XQI5_DERPT</name>
<dbReference type="RefSeq" id="XP_027195670.1">
    <property type="nucleotide sequence ID" value="XM_027339869.1"/>
</dbReference>
<evidence type="ECO:0000256" key="3">
    <source>
        <dbReference type="ARBA" id="ARBA00023125"/>
    </source>
</evidence>
<dbReference type="PANTHER" id="PTHR12081:SF18">
    <property type="entry name" value="TRANSCRIPTION FACTOR E2F2-RELATED"/>
    <property type="match status" value="1"/>
</dbReference>
<feature type="compositionally biased region" description="Acidic residues" evidence="6">
    <location>
        <begin position="531"/>
        <end position="540"/>
    </location>
</feature>
<dbReference type="Gene3D" id="1.10.10.10">
    <property type="entry name" value="Winged helix-like DNA-binding domain superfamily/Winged helix DNA-binding domain"/>
    <property type="match status" value="1"/>
</dbReference>
<evidence type="ECO:0000256" key="6">
    <source>
        <dbReference type="SAM" id="MobiDB-lite"/>
    </source>
</evidence>
<comment type="similarity">
    <text evidence="1 5">Belongs to the E2F/DP family.</text>
</comment>
<dbReference type="Gene3D" id="6.10.250.540">
    <property type="match status" value="1"/>
</dbReference>
<evidence type="ECO:0000313" key="8">
    <source>
        <dbReference type="Proteomes" id="UP000515146"/>
    </source>
</evidence>
<dbReference type="InterPro" id="IPR032198">
    <property type="entry name" value="E2F_CC-MB"/>
</dbReference>
<feature type="compositionally biased region" description="Polar residues" evidence="6">
    <location>
        <begin position="673"/>
        <end position="689"/>
    </location>
</feature>
<gene>
    <name evidence="9" type="primary">LOC113790231</name>
</gene>
<dbReference type="GO" id="GO:0046983">
    <property type="term" value="F:protein dimerization activity"/>
    <property type="evidence" value="ECO:0007669"/>
    <property type="project" value="InterPro"/>
</dbReference>
<feature type="compositionally biased region" description="Polar residues" evidence="6">
    <location>
        <begin position="753"/>
        <end position="769"/>
    </location>
</feature>
<keyword evidence="2 5" id="KW-0805">Transcription regulation</keyword>
<dbReference type="KEGG" id="dpte:113790231"/>
<dbReference type="FunFam" id="1.10.10.10:FF:000008">
    <property type="entry name" value="E2F transcription factor 1"/>
    <property type="match status" value="1"/>
</dbReference>